<dbReference type="Gene3D" id="3.90.120.10">
    <property type="entry name" value="DNA Methylase, subunit A, domain 2"/>
    <property type="match status" value="1"/>
</dbReference>
<dbReference type="InterPro" id="IPR001525">
    <property type="entry name" value="C5_MeTfrase"/>
</dbReference>
<dbReference type="PANTHER" id="PTHR10629:SF52">
    <property type="entry name" value="DNA (CYTOSINE-5)-METHYLTRANSFERASE 1"/>
    <property type="match status" value="1"/>
</dbReference>
<dbReference type="AlphaFoldDB" id="A0A0R1U513"/>
<dbReference type="GO" id="GO:0032259">
    <property type="term" value="P:methylation"/>
    <property type="evidence" value="ECO:0007669"/>
    <property type="project" value="UniProtKB-KW"/>
</dbReference>
<keyword evidence="4" id="KW-0680">Restriction system</keyword>
<dbReference type="Gene3D" id="3.40.50.150">
    <property type="entry name" value="Vaccinia Virus protein VP39"/>
    <property type="match status" value="1"/>
</dbReference>
<dbReference type="InterPro" id="IPR029063">
    <property type="entry name" value="SAM-dependent_MTases_sf"/>
</dbReference>
<dbReference type="PANTHER" id="PTHR10629">
    <property type="entry name" value="CYTOSINE-SPECIFIC METHYLTRANSFERASE"/>
    <property type="match status" value="1"/>
</dbReference>
<accession>A0A0R1U513</accession>
<comment type="similarity">
    <text evidence="5 6">Belongs to the class I-like SAM-binding methyltransferase superfamily. C5-methyltransferase family.</text>
</comment>
<evidence type="ECO:0000256" key="5">
    <source>
        <dbReference type="PROSITE-ProRule" id="PRU01016"/>
    </source>
</evidence>
<dbReference type="Proteomes" id="UP000050816">
    <property type="component" value="Unassembled WGS sequence"/>
</dbReference>
<dbReference type="EMBL" id="AZFK01000087">
    <property type="protein sequence ID" value="KRL87828.1"/>
    <property type="molecule type" value="Genomic_DNA"/>
</dbReference>
<evidence type="ECO:0000313" key="8">
    <source>
        <dbReference type="EMBL" id="KRL87828.1"/>
    </source>
</evidence>
<keyword evidence="2 5" id="KW-0808">Transferase</keyword>
<dbReference type="GO" id="GO:0003886">
    <property type="term" value="F:DNA (cytosine-5-)-methyltransferase activity"/>
    <property type="evidence" value="ECO:0007669"/>
    <property type="project" value="UniProtKB-EC"/>
</dbReference>
<organism evidence="8 9">
    <name type="scientific">Limosilactobacillus ingluviei DSM 15946</name>
    <dbReference type="NCBI Taxonomy" id="1423760"/>
    <lineage>
        <taxon>Bacteria</taxon>
        <taxon>Bacillati</taxon>
        <taxon>Bacillota</taxon>
        <taxon>Bacilli</taxon>
        <taxon>Lactobacillales</taxon>
        <taxon>Lactobacillaceae</taxon>
        <taxon>Limosilactobacillus</taxon>
    </lineage>
</organism>
<reference evidence="8 9" key="1">
    <citation type="journal article" date="2015" name="Genome Announc.">
        <title>Expanding the biotechnology potential of lactobacilli through comparative genomics of 213 strains and associated genera.</title>
        <authorList>
            <person name="Sun Z."/>
            <person name="Harris H.M."/>
            <person name="McCann A."/>
            <person name="Guo C."/>
            <person name="Argimon S."/>
            <person name="Zhang W."/>
            <person name="Yang X."/>
            <person name="Jeffery I.B."/>
            <person name="Cooney J.C."/>
            <person name="Kagawa T.F."/>
            <person name="Liu W."/>
            <person name="Song Y."/>
            <person name="Salvetti E."/>
            <person name="Wrobel A."/>
            <person name="Rasinkangas P."/>
            <person name="Parkhill J."/>
            <person name="Rea M.C."/>
            <person name="O'Sullivan O."/>
            <person name="Ritari J."/>
            <person name="Douillard F.P."/>
            <person name="Paul Ross R."/>
            <person name="Yang R."/>
            <person name="Briner A.E."/>
            <person name="Felis G.E."/>
            <person name="de Vos W.M."/>
            <person name="Barrangou R."/>
            <person name="Klaenhammer T.R."/>
            <person name="Caufield P.W."/>
            <person name="Cui Y."/>
            <person name="Zhang H."/>
            <person name="O'Toole P.W."/>
        </authorList>
    </citation>
    <scope>NUCLEOTIDE SEQUENCE [LARGE SCALE GENOMIC DNA]</scope>
    <source>
        <strain evidence="8 9">DSM 15946</strain>
    </source>
</reference>
<dbReference type="NCBIfam" id="TIGR00675">
    <property type="entry name" value="dcm"/>
    <property type="match status" value="1"/>
</dbReference>
<dbReference type="PROSITE" id="PS51679">
    <property type="entry name" value="SAM_MT_C5"/>
    <property type="match status" value="1"/>
</dbReference>
<protein>
    <recommendedName>
        <fullName evidence="7">Cytosine-specific methyltransferase</fullName>
        <ecNumber evidence="7">2.1.1.37</ecNumber>
    </recommendedName>
</protein>
<dbReference type="InterPro" id="IPR050390">
    <property type="entry name" value="C5-Methyltransferase"/>
</dbReference>
<name>A0A0R1U513_9LACO</name>
<evidence type="ECO:0000256" key="4">
    <source>
        <dbReference type="ARBA" id="ARBA00022747"/>
    </source>
</evidence>
<dbReference type="GO" id="GO:0003677">
    <property type="term" value="F:DNA binding"/>
    <property type="evidence" value="ECO:0007669"/>
    <property type="project" value="TreeGrafter"/>
</dbReference>
<dbReference type="Pfam" id="PF00145">
    <property type="entry name" value="DNA_methylase"/>
    <property type="match status" value="1"/>
</dbReference>
<dbReference type="SUPFAM" id="SSF53335">
    <property type="entry name" value="S-adenosyl-L-methionine-dependent methyltransferases"/>
    <property type="match status" value="1"/>
</dbReference>
<dbReference type="GO" id="GO:0044027">
    <property type="term" value="P:negative regulation of gene expression via chromosomal CpG island methylation"/>
    <property type="evidence" value="ECO:0007669"/>
    <property type="project" value="TreeGrafter"/>
</dbReference>
<evidence type="ECO:0000256" key="7">
    <source>
        <dbReference type="RuleBase" id="RU000417"/>
    </source>
</evidence>
<sequence>MKINAVDLFCGIGGLTKGLQNSNINVVAGIDIEEKCRFPYTQNNNSKFIQSDIKKISSSDIDKLYPKDTDIKVLVGCAPCQPFSSYSYRYKGTDASINKMDLLDSFSRIVKDIHPDIVSMENVPQLAKEPIFGRFIKTLKELKYYVNWHIVFAPNYGVPQKRKRLVLLASRLQNIDLIPPLYNKNTYPTVRSAIKDFPEIKAGETDAKDPMHHSPKLSPINLKRIRQSKPGGTWHDWDNNLILKAYKKKSGKSYTAVYGRMEWDKPAPTITTKFYGYGNGRFGHPEQDRAISFREGATLQTFPKDYIFLDKKHPISGYDLGVMIGNAVPVKLGEAIGKSIIRGIHNGKN</sequence>
<keyword evidence="3 5" id="KW-0949">S-adenosyl-L-methionine</keyword>
<dbReference type="InterPro" id="IPR018117">
    <property type="entry name" value="C5_DNA_meth_AS"/>
</dbReference>
<dbReference type="PRINTS" id="PR00105">
    <property type="entry name" value="C5METTRFRASE"/>
</dbReference>
<evidence type="ECO:0000256" key="2">
    <source>
        <dbReference type="ARBA" id="ARBA00022679"/>
    </source>
</evidence>
<keyword evidence="1 5" id="KW-0489">Methyltransferase</keyword>
<gene>
    <name evidence="8" type="ORF">FC43_GL000934</name>
</gene>
<evidence type="ECO:0000256" key="3">
    <source>
        <dbReference type="ARBA" id="ARBA00022691"/>
    </source>
</evidence>
<dbReference type="EC" id="2.1.1.37" evidence="7"/>
<dbReference type="GO" id="GO:0009307">
    <property type="term" value="P:DNA restriction-modification system"/>
    <property type="evidence" value="ECO:0007669"/>
    <property type="project" value="UniProtKB-KW"/>
</dbReference>
<evidence type="ECO:0000313" key="9">
    <source>
        <dbReference type="Proteomes" id="UP000050816"/>
    </source>
</evidence>
<feature type="active site" evidence="5">
    <location>
        <position position="80"/>
    </location>
</feature>
<evidence type="ECO:0000256" key="6">
    <source>
        <dbReference type="RuleBase" id="RU000416"/>
    </source>
</evidence>
<evidence type="ECO:0000256" key="1">
    <source>
        <dbReference type="ARBA" id="ARBA00022603"/>
    </source>
</evidence>
<dbReference type="PATRIC" id="fig|1423760.3.peg.965"/>
<dbReference type="PROSITE" id="PS00094">
    <property type="entry name" value="C5_MTASE_1"/>
    <property type="match status" value="1"/>
</dbReference>
<proteinExistence type="inferred from homology"/>
<dbReference type="RefSeq" id="WP_056955596.1">
    <property type="nucleotide sequence ID" value="NZ_AZFK01000087.1"/>
</dbReference>
<comment type="catalytic activity">
    <reaction evidence="7">
        <text>a 2'-deoxycytidine in DNA + S-adenosyl-L-methionine = a 5-methyl-2'-deoxycytidine in DNA + S-adenosyl-L-homocysteine + H(+)</text>
        <dbReference type="Rhea" id="RHEA:13681"/>
        <dbReference type="Rhea" id="RHEA-COMP:11369"/>
        <dbReference type="Rhea" id="RHEA-COMP:11370"/>
        <dbReference type="ChEBI" id="CHEBI:15378"/>
        <dbReference type="ChEBI" id="CHEBI:57856"/>
        <dbReference type="ChEBI" id="CHEBI:59789"/>
        <dbReference type="ChEBI" id="CHEBI:85452"/>
        <dbReference type="ChEBI" id="CHEBI:85454"/>
        <dbReference type="EC" id="2.1.1.37"/>
    </reaction>
</comment>
<comment type="caution">
    <text evidence="8">The sequence shown here is derived from an EMBL/GenBank/DDBJ whole genome shotgun (WGS) entry which is preliminary data.</text>
</comment>